<dbReference type="InterPro" id="IPR051239">
    <property type="entry name" value="2'-dNMP_N-hydrolase"/>
</dbReference>
<dbReference type="OrthoDB" id="9795789at2"/>
<dbReference type="GO" id="GO:0016740">
    <property type="term" value="F:transferase activity"/>
    <property type="evidence" value="ECO:0007669"/>
    <property type="project" value="UniProtKB-KW"/>
</dbReference>
<dbReference type="PANTHER" id="PTHR15364">
    <property type="entry name" value="2'-DEOXYNUCLEOSIDE 5'-PHOSPHATE N-HYDROLASE 1"/>
    <property type="match status" value="1"/>
</dbReference>
<comment type="caution">
    <text evidence="1">The sequence shown here is derived from an EMBL/GenBank/DDBJ whole genome shotgun (WGS) entry which is preliminary data.</text>
</comment>
<sequence>MRIYLAGPEVFLADVEALAAAKRGLCAAHGLTGVFPLDPPPQAPDAAWPDWLRISQANEAHIRSCDALIANLTPFRGPSADVGTVYELGFMRALGRPVFGYTHVARRFGARSLAALGPAARRRADGAWEDAEGMAVEEFDRHDNLMLEGGIVASGGRFEVEAVPPDRRWHDLTAFTRCVAEAARVLGASA</sequence>
<dbReference type="EMBL" id="QLIX01000009">
    <property type="protein sequence ID" value="RAI58425.1"/>
    <property type="molecule type" value="Genomic_DNA"/>
</dbReference>
<dbReference type="GO" id="GO:0009159">
    <property type="term" value="P:deoxyribonucleoside monophosphate catabolic process"/>
    <property type="evidence" value="ECO:0007669"/>
    <property type="project" value="TreeGrafter"/>
</dbReference>
<reference evidence="2" key="1">
    <citation type="submission" date="2018-06" db="EMBL/GenBank/DDBJ databases">
        <authorList>
            <person name="Khan S.A."/>
        </authorList>
    </citation>
    <scope>NUCLEOTIDE SEQUENCE [LARGE SCALE GENOMIC DNA]</scope>
    <source>
        <strain evidence="2">DB-1506</strain>
    </source>
</reference>
<dbReference type="InterPro" id="IPR007710">
    <property type="entry name" value="Nucleoside_deoxyribTrfase"/>
</dbReference>
<name>A0A327M7H6_9PROT</name>
<organism evidence="1 2">
    <name type="scientific">Roseicella frigidaeris</name>
    <dbReference type="NCBI Taxonomy" id="2230885"/>
    <lineage>
        <taxon>Bacteria</taxon>
        <taxon>Pseudomonadati</taxon>
        <taxon>Pseudomonadota</taxon>
        <taxon>Alphaproteobacteria</taxon>
        <taxon>Acetobacterales</taxon>
        <taxon>Roseomonadaceae</taxon>
        <taxon>Roseicella</taxon>
    </lineage>
</organism>
<dbReference type="Gene3D" id="3.40.50.450">
    <property type="match status" value="1"/>
</dbReference>
<accession>A0A327M7H6</accession>
<dbReference type="Pfam" id="PF05014">
    <property type="entry name" value="Nuc_deoxyrib_tr"/>
    <property type="match status" value="1"/>
</dbReference>
<dbReference type="GO" id="GO:0070694">
    <property type="term" value="F:5-hydroxymethyl-dUMP N-hydrolase activity"/>
    <property type="evidence" value="ECO:0007669"/>
    <property type="project" value="TreeGrafter"/>
</dbReference>
<keyword evidence="2" id="KW-1185">Reference proteome</keyword>
<protein>
    <submittedName>
        <fullName evidence="1">Nucleoside 2-deoxyribosyltransferase</fullName>
    </submittedName>
</protein>
<dbReference type="AlphaFoldDB" id="A0A327M7H6"/>
<evidence type="ECO:0000313" key="1">
    <source>
        <dbReference type="EMBL" id="RAI58425.1"/>
    </source>
</evidence>
<gene>
    <name evidence="1" type="ORF">DOO78_13825</name>
</gene>
<keyword evidence="1" id="KW-0808">Transferase</keyword>
<dbReference type="RefSeq" id="WP_111470393.1">
    <property type="nucleotide sequence ID" value="NZ_QLIX01000009.1"/>
</dbReference>
<proteinExistence type="predicted"/>
<dbReference type="SUPFAM" id="SSF52309">
    <property type="entry name" value="N-(deoxy)ribosyltransferase-like"/>
    <property type="match status" value="1"/>
</dbReference>
<dbReference type="Proteomes" id="UP000249065">
    <property type="component" value="Unassembled WGS sequence"/>
</dbReference>
<evidence type="ECO:0000313" key="2">
    <source>
        <dbReference type="Proteomes" id="UP000249065"/>
    </source>
</evidence>
<dbReference type="PANTHER" id="PTHR15364:SF0">
    <property type="entry name" value="2'-DEOXYNUCLEOSIDE 5'-PHOSPHATE N-HYDROLASE 1"/>
    <property type="match status" value="1"/>
</dbReference>